<organism evidence="16 17">
    <name type="scientific">Aliibacillus thermotolerans</name>
    <dbReference type="NCBI Taxonomy" id="1834418"/>
    <lineage>
        <taxon>Bacteria</taxon>
        <taxon>Bacillati</taxon>
        <taxon>Bacillota</taxon>
        <taxon>Bacilli</taxon>
        <taxon>Bacillales</taxon>
        <taxon>Bacillaceae</taxon>
        <taxon>Aliibacillus</taxon>
    </lineage>
</organism>
<evidence type="ECO:0000256" key="13">
    <source>
        <dbReference type="RuleBase" id="RU004016"/>
    </source>
</evidence>
<proteinExistence type="inferred from homology"/>
<dbReference type="SUPFAM" id="SSF69189">
    <property type="entry name" value="Penicillin-binding protein associated domain"/>
    <property type="match status" value="1"/>
</dbReference>
<dbReference type="Gene3D" id="3.40.710.10">
    <property type="entry name" value="DD-peptidase/beta-lactamase superfamily"/>
    <property type="match status" value="1"/>
</dbReference>
<comment type="caution">
    <text evidence="16">The sequence shown here is derived from an EMBL/GenBank/DDBJ whole genome shotgun (WGS) entry which is preliminary data.</text>
</comment>
<feature type="chain" id="PRO_5047225672" description="serine-type D-Ala-D-Ala carboxypeptidase" evidence="14">
    <location>
        <begin position="26"/>
        <end position="437"/>
    </location>
</feature>
<dbReference type="SUPFAM" id="SSF56601">
    <property type="entry name" value="beta-lactamase/transpeptidase-like"/>
    <property type="match status" value="1"/>
</dbReference>
<comment type="similarity">
    <text evidence="3 13">Belongs to the peptidase S11 family.</text>
</comment>
<dbReference type="EMBL" id="JBHSPF010000036">
    <property type="protein sequence ID" value="MFC5628856.1"/>
    <property type="molecule type" value="Genomic_DNA"/>
</dbReference>
<gene>
    <name evidence="16" type="ORF">ACFPTR_08200</name>
</gene>
<sequence>MKWIKSGLIATLSFSFLMMGSPVKAAAPDLEAEAAILVEAETGKILYDENIDVILPPASMTKIMTEYLVHEAIDEGEISWEDEVHISDAVRQLSLDTSLSNVPLRQDEVYTVKELYEAMAIYSANAATVALAEHIAGSEANFVERMNAKAEEIGMEDYKFVNSSGLNNQSMKGHHPEGTGADEENMMSARATAILAYHLLNEYPEVLDTASIRTKTFKEGTEDYIEMENWNWMLPGSVFEYEGVDGLKTGYTDLAGNAFTSTAERDGLRLISVVMRTESREARFRETAKLLDYGFNDFEYVNVIEKGESVKGHETIPVSKGKVDEVSVSAGEDLSVLLEKGNEEGVSPVVTINEDLLNEDGEIEAPMEEGEVIGTIGVAYEEDVSYLQKELEAVHHVPLVLDEPVEKAGWFSLTIRSIGSFFGSVWDQAANFVKGIF</sequence>
<dbReference type="InterPro" id="IPR012907">
    <property type="entry name" value="Peptidase_S11_C"/>
</dbReference>
<feature type="domain" description="Peptidase S11 D-Ala-D-Ala carboxypeptidase A C-terminal" evidence="15">
    <location>
        <begin position="298"/>
        <end position="407"/>
    </location>
</feature>
<name>A0ABW0U892_9BACI</name>
<keyword evidence="17" id="KW-1185">Reference proteome</keyword>
<evidence type="ECO:0000256" key="2">
    <source>
        <dbReference type="ARBA" id="ARBA00004752"/>
    </source>
</evidence>
<keyword evidence="11" id="KW-0961">Cell wall biogenesis/degradation</keyword>
<dbReference type="InterPro" id="IPR012338">
    <property type="entry name" value="Beta-lactam/transpept-like"/>
</dbReference>
<dbReference type="EC" id="3.4.16.4" evidence="4"/>
<evidence type="ECO:0000256" key="14">
    <source>
        <dbReference type="SAM" id="SignalP"/>
    </source>
</evidence>
<keyword evidence="5 16" id="KW-0121">Carboxypeptidase</keyword>
<evidence type="ECO:0000256" key="3">
    <source>
        <dbReference type="ARBA" id="ARBA00007164"/>
    </source>
</evidence>
<evidence type="ECO:0000256" key="7">
    <source>
        <dbReference type="ARBA" id="ARBA00022729"/>
    </source>
</evidence>
<dbReference type="PRINTS" id="PR00725">
    <property type="entry name" value="DADACBPTASE1"/>
</dbReference>
<dbReference type="Pfam" id="PF07943">
    <property type="entry name" value="PBP5_C"/>
    <property type="match status" value="1"/>
</dbReference>
<evidence type="ECO:0000313" key="16">
    <source>
        <dbReference type="EMBL" id="MFC5628856.1"/>
    </source>
</evidence>
<feature type="signal peptide" evidence="14">
    <location>
        <begin position="1"/>
        <end position="25"/>
    </location>
</feature>
<evidence type="ECO:0000256" key="6">
    <source>
        <dbReference type="ARBA" id="ARBA00022670"/>
    </source>
</evidence>
<dbReference type="GO" id="GO:0004180">
    <property type="term" value="F:carboxypeptidase activity"/>
    <property type="evidence" value="ECO:0007669"/>
    <property type="project" value="UniProtKB-KW"/>
</dbReference>
<dbReference type="SMART" id="SM00936">
    <property type="entry name" value="PBP5_C"/>
    <property type="match status" value="1"/>
</dbReference>
<keyword evidence="6" id="KW-0645">Protease</keyword>
<evidence type="ECO:0000256" key="10">
    <source>
        <dbReference type="ARBA" id="ARBA00022984"/>
    </source>
</evidence>
<evidence type="ECO:0000256" key="8">
    <source>
        <dbReference type="ARBA" id="ARBA00022801"/>
    </source>
</evidence>
<dbReference type="InterPro" id="IPR001967">
    <property type="entry name" value="Peptidase_S11_N"/>
</dbReference>
<dbReference type="Pfam" id="PF00768">
    <property type="entry name" value="Peptidase_S11"/>
    <property type="match status" value="1"/>
</dbReference>
<evidence type="ECO:0000313" key="17">
    <source>
        <dbReference type="Proteomes" id="UP001596143"/>
    </source>
</evidence>
<dbReference type="Gene3D" id="2.60.410.10">
    <property type="entry name" value="D-Ala-D-Ala carboxypeptidase, C-terminal domain"/>
    <property type="match status" value="1"/>
</dbReference>
<evidence type="ECO:0000259" key="15">
    <source>
        <dbReference type="SMART" id="SM00936"/>
    </source>
</evidence>
<dbReference type="Proteomes" id="UP001596143">
    <property type="component" value="Unassembled WGS sequence"/>
</dbReference>
<dbReference type="PANTHER" id="PTHR21581:SF11">
    <property type="entry name" value="D-ALANYL-D-ALANINE CARBOXYPEPTIDASE DACA"/>
    <property type="match status" value="1"/>
</dbReference>
<evidence type="ECO:0000256" key="4">
    <source>
        <dbReference type="ARBA" id="ARBA00012448"/>
    </source>
</evidence>
<reference evidence="17" key="1">
    <citation type="journal article" date="2019" name="Int. J. Syst. Evol. Microbiol.">
        <title>The Global Catalogue of Microorganisms (GCM) 10K type strain sequencing project: providing services to taxonomists for standard genome sequencing and annotation.</title>
        <authorList>
            <consortium name="The Broad Institute Genomics Platform"/>
            <consortium name="The Broad Institute Genome Sequencing Center for Infectious Disease"/>
            <person name="Wu L."/>
            <person name="Ma J."/>
        </authorList>
    </citation>
    <scope>NUCLEOTIDE SEQUENCE [LARGE SCALE GENOMIC DNA]</scope>
    <source>
        <strain evidence="17">CGMCC 1.15790</strain>
    </source>
</reference>
<dbReference type="InterPro" id="IPR015956">
    <property type="entry name" value="Peniciliin-bd_prot_C_sf"/>
</dbReference>
<keyword evidence="8 16" id="KW-0378">Hydrolase</keyword>
<comment type="catalytic activity">
    <reaction evidence="12">
        <text>Preferential cleavage: (Ac)2-L-Lys-D-Ala-|-D-Ala. Also transpeptidation of peptidyl-alanyl moieties that are N-acyl substituents of D-alanine.</text>
        <dbReference type="EC" id="3.4.16.4"/>
    </reaction>
</comment>
<evidence type="ECO:0000256" key="9">
    <source>
        <dbReference type="ARBA" id="ARBA00022960"/>
    </source>
</evidence>
<dbReference type="InterPro" id="IPR037167">
    <property type="entry name" value="Peptidase_S11_C_sf"/>
</dbReference>
<dbReference type="InterPro" id="IPR018044">
    <property type="entry name" value="Peptidase_S11"/>
</dbReference>
<dbReference type="RefSeq" id="WP_377902082.1">
    <property type="nucleotide sequence ID" value="NZ_JBHSPF010000036.1"/>
</dbReference>
<evidence type="ECO:0000256" key="1">
    <source>
        <dbReference type="ARBA" id="ARBA00003217"/>
    </source>
</evidence>
<comment type="pathway">
    <text evidence="2">Cell wall biogenesis; peptidoglycan biosynthesis.</text>
</comment>
<keyword evidence="9" id="KW-0133">Cell shape</keyword>
<keyword evidence="10" id="KW-0573">Peptidoglycan synthesis</keyword>
<evidence type="ECO:0000256" key="12">
    <source>
        <dbReference type="ARBA" id="ARBA00034000"/>
    </source>
</evidence>
<comment type="function">
    <text evidence="1">Removes C-terminal D-alanyl residues from sugar-peptide cell wall precursors.</text>
</comment>
<accession>A0ABW0U892</accession>
<evidence type="ECO:0000256" key="11">
    <source>
        <dbReference type="ARBA" id="ARBA00023316"/>
    </source>
</evidence>
<dbReference type="PANTHER" id="PTHR21581">
    <property type="entry name" value="D-ALANYL-D-ALANINE CARBOXYPEPTIDASE"/>
    <property type="match status" value="1"/>
</dbReference>
<protein>
    <recommendedName>
        <fullName evidence="4">serine-type D-Ala-D-Ala carboxypeptidase</fullName>
        <ecNumber evidence="4">3.4.16.4</ecNumber>
    </recommendedName>
</protein>
<keyword evidence="7 14" id="KW-0732">Signal</keyword>
<evidence type="ECO:0000256" key="5">
    <source>
        <dbReference type="ARBA" id="ARBA00022645"/>
    </source>
</evidence>